<feature type="region of interest" description="Disordered" evidence="1">
    <location>
        <begin position="131"/>
        <end position="169"/>
    </location>
</feature>
<evidence type="ECO:0000313" key="3">
    <source>
        <dbReference type="Proteomes" id="UP001165190"/>
    </source>
</evidence>
<keyword evidence="3" id="KW-1185">Reference proteome</keyword>
<dbReference type="PANTHER" id="PTHR46245">
    <property type="entry name" value="B3 DOMAIN-CONTAINING PROTEIN OS07G0563300"/>
    <property type="match status" value="1"/>
</dbReference>
<evidence type="ECO:0000256" key="1">
    <source>
        <dbReference type="SAM" id="MobiDB-lite"/>
    </source>
</evidence>
<dbReference type="Proteomes" id="UP001165190">
    <property type="component" value="Unassembled WGS sequence"/>
</dbReference>
<name>A0A9W7IUQ1_HIBTR</name>
<evidence type="ECO:0000313" key="2">
    <source>
        <dbReference type="EMBL" id="GMJ01624.1"/>
    </source>
</evidence>
<comment type="caution">
    <text evidence="2">The sequence shown here is derived from an EMBL/GenBank/DDBJ whole genome shotgun (WGS) entry which is preliminary data.</text>
</comment>
<dbReference type="EMBL" id="BSYR01000035">
    <property type="protein sequence ID" value="GMJ01624.1"/>
    <property type="molecule type" value="Genomic_DNA"/>
</dbReference>
<organism evidence="2 3">
    <name type="scientific">Hibiscus trionum</name>
    <name type="common">Flower of an hour</name>
    <dbReference type="NCBI Taxonomy" id="183268"/>
    <lineage>
        <taxon>Eukaryota</taxon>
        <taxon>Viridiplantae</taxon>
        <taxon>Streptophyta</taxon>
        <taxon>Embryophyta</taxon>
        <taxon>Tracheophyta</taxon>
        <taxon>Spermatophyta</taxon>
        <taxon>Magnoliopsida</taxon>
        <taxon>eudicotyledons</taxon>
        <taxon>Gunneridae</taxon>
        <taxon>Pentapetalae</taxon>
        <taxon>rosids</taxon>
        <taxon>malvids</taxon>
        <taxon>Malvales</taxon>
        <taxon>Malvaceae</taxon>
        <taxon>Malvoideae</taxon>
        <taxon>Hibiscus</taxon>
    </lineage>
</organism>
<sequence length="169" mass="18359">MTRKKKRQSEREAEIALRNQQAWGPRDEAEVNSSSKHVSSLHNPSENDARSVSELNSKSQSNNLDPKLVEGNKGQIDLNSDPGRDDNSQLGSTHMSMMSLIQVASLPLETYLKENGLTSLVSDQQAIPTSNAPLQIVNAGEPQDDSCSPSATKEGDTGDEENGENEKDP</sequence>
<feature type="compositionally biased region" description="Polar residues" evidence="1">
    <location>
        <begin position="53"/>
        <end position="64"/>
    </location>
</feature>
<proteinExistence type="predicted"/>
<reference evidence="2" key="1">
    <citation type="submission" date="2023-05" db="EMBL/GenBank/DDBJ databases">
        <title>Genome and transcriptome analyses reveal genes involved in the formation of fine ridges on petal epidermal cells in Hibiscus trionum.</title>
        <authorList>
            <person name="Koshimizu S."/>
            <person name="Masuda S."/>
            <person name="Ishii T."/>
            <person name="Shirasu K."/>
            <person name="Hoshino A."/>
            <person name="Arita M."/>
        </authorList>
    </citation>
    <scope>NUCLEOTIDE SEQUENCE</scope>
    <source>
        <strain evidence="2">Hamamatsu line</strain>
    </source>
</reference>
<protein>
    <submittedName>
        <fullName evidence="2">Uncharacterized protein</fullName>
    </submittedName>
</protein>
<dbReference type="PANTHER" id="PTHR46245:SF2">
    <property type="entry name" value="B3 DOMAIN-CONTAINING TRANSCRIPTION REPRESSOR VAL2"/>
    <property type="match status" value="1"/>
</dbReference>
<feature type="region of interest" description="Disordered" evidence="1">
    <location>
        <begin position="1"/>
        <end position="93"/>
    </location>
</feature>
<gene>
    <name evidence="2" type="ORF">HRI_003831600</name>
</gene>
<accession>A0A9W7IUQ1</accession>
<feature type="compositionally biased region" description="Polar residues" evidence="1">
    <location>
        <begin position="31"/>
        <end position="44"/>
    </location>
</feature>
<dbReference type="AlphaFoldDB" id="A0A9W7IUQ1"/>
<dbReference type="OrthoDB" id="757982at2759"/>